<dbReference type="InterPro" id="IPR023826">
    <property type="entry name" value="Rhom-like_SP_proteobac"/>
</dbReference>
<feature type="transmembrane region" description="Helical" evidence="5">
    <location>
        <begin position="165"/>
        <end position="183"/>
    </location>
</feature>
<accession>A0A9X1WUV1</accession>
<dbReference type="EC" id="3.4.21.-" evidence="7"/>
<keyword evidence="3 5" id="KW-1133">Transmembrane helix</keyword>
<evidence type="ECO:0000256" key="1">
    <source>
        <dbReference type="ARBA" id="ARBA00004141"/>
    </source>
</evidence>
<keyword evidence="4 5" id="KW-0472">Membrane</keyword>
<evidence type="ECO:0000256" key="3">
    <source>
        <dbReference type="ARBA" id="ARBA00022989"/>
    </source>
</evidence>
<sequence>MKSEQGKLMLIVLSAVLSAIMQFAPDFFIYLSEVMLSQPWRFITAHWVHVGWVHYLLNLIAFICFPFIFHKIRTRLLLLFIVILPLMISLGFYWCFPQIEAYAGFSGVLHGLYAMAALVSLQFPRERLFATLILAGLIAKLIWEATVGEISATMQMIGSPILIEAHQLGALMSIILLLMVLLWNRICSKWALRLVY</sequence>
<dbReference type="Gene3D" id="1.20.1540.10">
    <property type="entry name" value="Rhomboid-like"/>
    <property type="match status" value="1"/>
</dbReference>
<reference evidence="7" key="1">
    <citation type="submission" date="2022-02" db="EMBL/GenBank/DDBJ databases">
        <title>Acinetobacter A3.8 sp. nov., isolated from Sediment (Zhairuo Island).</title>
        <authorList>
            <person name="Zheng K."/>
        </authorList>
    </citation>
    <scope>NUCLEOTIDE SEQUENCE</scope>
    <source>
        <strain evidence="7">A3.8</strain>
    </source>
</reference>
<feature type="transmembrane region" description="Helical" evidence="5">
    <location>
        <begin position="128"/>
        <end position="145"/>
    </location>
</feature>
<feature type="transmembrane region" description="Helical" evidence="5">
    <location>
        <begin position="76"/>
        <end position="96"/>
    </location>
</feature>
<feature type="domain" description="Peptidase S54 rhomboid" evidence="6">
    <location>
        <begin position="37"/>
        <end position="180"/>
    </location>
</feature>
<keyword evidence="2 5" id="KW-0812">Transmembrane</keyword>
<dbReference type="EMBL" id="JAKUML010000001">
    <property type="protein sequence ID" value="MCJ8145441.1"/>
    <property type="molecule type" value="Genomic_DNA"/>
</dbReference>
<dbReference type="InterPro" id="IPR035952">
    <property type="entry name" value="Rhomboid-like_sf"/>
</dbReference>
<dbReference type="RefSeq" id="WP_241570093.1">
    <property type="nucleotide sequence ID" value="NZ_JAKUML010000001.1"/>
</dbReference>
<keyword evidence="7" id="KW-0378">Hydrolase</keyword>
<keyword evidence="8" id="KW-1185">Reference proteome</keyword>
<dbReference type="NCBIfam" id="TIGR03902">
    <property type="entry name" value="rhom_GG_sort"/>
    <property type="match status" value="1"/>
</dbReference>
<comment type="caution">
    <text evidence="7">The sequence shown here is derived from an EMBL/GenBank/DDBJ whole genome shotgun (WGS) entry which is preliminary data.</text>
</comment>
<feature type="transmembrane region" description="Helical" evidence="5">
    <location>
        <begin position="12"/>
        <end position="32"/>
    </location>
</feature>
<name>A0A9X1WUV1_9GAMM</name>
<evidence type="ECO:0000256" key="4">
    <source>
        <dbReference type="ARBA" id="ARBA00023136"/>
    </source>
</evidence>
<organism evidence="7 8">
    <name type="scientific">Acinetobacter sedimenti</name>
    <dbReference type="NCBI Taxonomy" id="2919922"/>
    <lineage>
        <taxon>Bacteria</taxon>
        <taxon>Pseudomonadati</taxon>
        <taxon>Pseudomonadota</taxon>
        <taxon>Gammaproteobacteria</taxon>
        <taxon>Moraxellales</taxon>
        <taxon>Moraxellaceae</taxon>
        <taxon>Acinetobacter</taxon>
    </lineage>
</organism>
<evidence type="ECO:0000313" key="8">
    <source>
        <dbReference type="Proteomes" id="UP001139701"/>
    </source>
</evidence>
<dbReference type="AlphaFoldDB" id="A0A9X1WUV1"/>
<feature type="transmembrane region" description="Helical" evidence="5">
    <location>
        <begin position="52"/>
        <end position="69"/>
    </location>
</feature>
<dbReference type="GO" id="GO:0004252">
    <property type="term" value="F:serine-type endopeptidase activity"/>
    <property type="evidence" value="ECO:0007669"/>
    <property type="project" value="InterPro"/>
</dbReference>
<evidence type="ECO:0000256" key="5">
    <source>
        <dbReference type="SAM" id="Phobius"/>
    </source>
</evidence>
<gene>
    <name evidence="7" type="primary">rrtA</name>
    <name evidence="7" type="ORF">MKI79_00650</name>
</gene>
<protein>
    <submittedName>
        <fullName evidence="7">Rhombosortase</fullName>
        <ecNumber evidence="7">3.4.21.-</ecNumber>
    </submittedName>
</protein>
<dbReference type="Pfam" id="PF01694">
    <property type="entry name" value="Rhomboid"/>
    <property type="match status" value="1"/>
</dbReference>
<dbReference type="InterPro" id="IPR022764">
    <property type="entry name" value="Peptidase_S54_rhomboid_dom"/>
</dbReference>
<evidence type="ECO:0000259" key="6">
    <source>
        <dbReference type="Pfam" id="PF01694"/>
    </source>
</evidence>
<dbReference type="SUPFAM" id="SSF144091">
    <property type="entry name" value="Rhomboid-like"/>
    <property type="match status" value="1"/>
</dbReference>
<proteinExistence type="predicted"/>
<evidence type="ECO:0000313" key="7">
    <source>
        <dbReference type="EMBL" id="MCJ8145441.1"/>
    </source>
</evidence>
<feature type="transmembrane region" description="Helical" evidence="5">
    <location>
        <begin position="102"/>
        <end position="121"/>
    </location>
</feature>
<comment type="subcellular location">
    <subcellularLocation>
        <location evidence="1">Membrane</location>
        <topology evidence="1">Multi-pass membrane protein</topology>
    </subcellularLocation>
</comment>
<dbReference type="GO" id="GO:0016020">
    <property type="term" value="C:membrane"/>
    <property type="evidence" value="ECO:0007669"/>
    <property type="project" value="UniProtKB-SubCell"/>
</dbReference>
<dbReference type="Proteomes" id="UP001139701">
    <property type="component" value="Unassembled WGS sequence"/>
</dbReference>
<evidence type="ECO:0000256" key="2">
    <source>
        <dbReference type="ARBA" id="ARBA00022692"/>
    </source>
</evidence>